<keyword evidence="2" id="KW-0067">ATP-binding</keyword>
<organism evidence="2 3">
    <name type="scientific">Winogradskyella arenosi</name>
    <dbReference type="NCBI Taxonomy" id="533325"/>
    <lineage>
        <taxon>Bacteria</taxon>
        <taxon>Pseudomonadati</taxon>
        <taxon>Bacteroidota</taxon>
        <taxon>Flavobacteriia</taxon>
        <taxon>Flavobacteriales</taxon>
        <taxon>Flavobacteriaceae</taxon>
        <taxon>Winogradskyella</taxon>
    </lineage>
</organism>
<dbReference type="EMBL" id="QPJO01000007">
    <property type="protein sequence ID" value="RCW89834.1"/>
    <property type="molecule type" value="Genomic_DNA"/>
</dbReference>
<dbReference type="AlphaFoldDB" id="A0A368ZAR4"/>
<dbReference type="Proteomes" id="UP000253436">
    <property type="component" value="Unassembled WGS sequence"/>
</dbReference>
<dbReference type="GO" id="GO:0043138">
    <property type="term" value="F:3'-5' DNA helicase activity"/>
    <property type="evidence" value="ECO:0007669"/>
    <property type="project" value="TreeGrafter"/>
</dbReference>
<keyword evidence="2" id="KW-0547">Nucleotide-binding</keyword>
<keyword evidence="2" id="KW-0378">Hydrolase</keyword>
<evidence type="ECO:0000256" key="1">
    <source>
        <dbReference type="ARBA" id="ARBA00034923"/>
    </source>
</evidence>
<dbReference type="GO" id="GO:0005524">
    <property type="term" value="F:ATP binding"/>
    <property type="evidence" value="ECO:0007669"/>
    <property type="project" value="InterPro"/>
</dbReference>
<keyword evidence="3" id="KW-1185">Reference proteome</keyword>
<dbReference type="InterPro" id="IPR027417">
    <property type="entry name" value="P-loop_NTPase"/>
</dbReference>
<keyword evidence="2" id="KW-0347">Helicase</keyword>
<reference evidence="2 3" key="1">
    <citation type="submission" date="2018-07" db="EMBL/GenBank/DDBJ databases">
        <title>Genomic Encyclopedia of Type Strains, Phase III (KMG-III): the genomes of soil and plant-associated and newly described type strains.</title>
        <authorList>
            <person name="Whitman W."/>
        </authorList>
    </citation>
    <scope>NUCLEOTIDE SEQUENCE [LARGE SCALE GENOMIC DNA]</scope>
    <source>
        <strain evidence="2 3">CECT 7958</strain>
    </source>
</reference>
<sequence>MDKELILAVAGSGKTSLIVSKLNLEDRFLLITYTINNTKNLRSSIIEKFGHFPNNIELFSYYNFLYSFCLRPFLAYKMKPKGIFWENTPQYTDRFKLDDIRRYMTKGRMLYHNRIAKLLEQCNVLDDINNRLTKYYDHLLIDEVQDFAGHDFNLLINILKSDINILLVGDFYQHTFDTSRDGRTNSTLHDDFAKYQGRFTKQNVEIEKEHLNKSYRCTKNVCEFITNNLGIDIESHKDEESKVSFVTNKDEIMAIFKDDSIVKLFYRENYKYQCYSRNWGDCKGENHYENVCVVLNKTSMDKYKKGKLNELKPVSKNKLYVACSRANNNLYLIDESEIKHLKT</sequence>
<dbReference type="Pfam" id="PF13245">
    <property type="entry name" value="AAA_19"/>
    <property type="match status" value="1"/>
</dbReference>
<dbReference type="InterPro" id="IPR000212">
    <property type="entry name" value="DNA_helicase_UvrD/REP"/>
</dbReference>
<dbReference type="Gene3D" id="3.40.50.300">
    <property type="entry name" value="P-loop containing nucleotide triphosphate hydrolases"/>
    <property type="match status" value="1"/>
</dbReference>
<comment type="caution">
    <text evidence="2">The sequence shown here is derived from an EMBL/GenBank/DDBJ whole genome shotgun (WGS) entry which is preliminary data.</text>
</comment>
<dbReference type="RefSeq" id="WP_114310971.1">
    <property type="nucleotide sequence ID" value="NZ_QPJO01000007.1"/>
</dbReference>
<dbReference type="PANTHER" id="PTHR11070:SF2">
    <property type="entry name" value="ATP-DEPENDENT DNA HELICASE SRS2"/>
    <property type="match status" value="1"/>
</dbReference>
<dbReference type="GO" id="GO:0003677">
    <property type="term" value="F:DNA binding"/>
    <property type="evidence" value="ECO:0007669"/>
    <property type="project" value="InterPro"/>
</dbReference>
<protein>
    <recommendedName>
        <fullName evidence="1">DNA 3'-5' helicase II</fullName>
    </recommendedName>
</protein>
<accession>A0A368ZAR4</accession>
<gene>
    <name evidence="2" type="ORF">DFQ08_10714</name>
</gene>
<evidence type="ECO:0000313" key="3">
    <source>
        <dbReference type="Proteomes" id="UP000253436"/>
    </source>
</evidence>
<evidence type="ECO:0000313" key="2">
    <source>
        <dbReference type="EMBL" id="RCW89834.1"/>
    </source>
</evidence>
<name>A0A368ZAR4_9FLAO</name>
<dbReference type="SUPFAM" id="SSF52540">
    <property type="entry name" value="P-loop containing nucleoside triphosphate hydrolases"/>
    <property type="match status" value="1"/>
</dbReference>
<dbReference type="GO" id="GO:0000725">
    <property type="term" value="P:recombinational repair"/>
    <property type="evidence" value="ECO:0007669"/>
    <property type="project" value="TreeGrafter"/>
</dbReference>
<dbReference type="OrthoDB" id="5107704at2"/>
<proteinExistence type="predicted"/>
<dbReference type="PANTHER" id="PTHR11070">
    <property type="entry name" value="UVRD / RECB / PCRA DNA HELICASE FAMILY MEMBER"/>
    <property type="match status" value="1"/>
</dbReference>